<dbReference type="EMBL" id="JADKIO010000005">
    <property type="protein sequence ID" value="MBK9796313.1"/>
    <property type="molecule type" value="Genomic_DNA"/>
</dbReference>
<sequence>MLLVGMGLVPIRHQVTVEAHPRNPVTRVRVMEAGACFRWCAQAGG</sequence>
<dbReference type="Proteomes" id="UP000886657">
    <property type="component" value="Unassembled WGS sequence"/>
</dbReference>
<protein>
    <submittedName>
        <fullName evidence="1">Uncharacterized protein</fullName>
    </submittedName>
</protein>
<comment type="caution">
    <text evidence="1">The sequence shown here is derived from an EMBL/GenBank/DDBJ whole genome shotgun (WGS) entry which is preliminary data.</text>
</comment>
<name>A0A9D7SG94_9BACT</name>
<gene>
    <name evidence="1" type="ORF">IPP58_07420</name>
</gene>
<dbReference type="AlphaFoldDB" id="A0A9D7SG94"/>
<proteinExistence type="predicted"/>
<evidence type="ECO:0000313" key="1">
    <source>
        <dbReference type="EMBL" id="MBK9796313.1"/>
    </source>
</evidence>
<evidence type="ECO:0000313" key="2">
    <source>
        <dbReference type="Proteomes" id="UP000886657"/>
    </source>
</evidence>
<reference evidence="1" key="1">
    <citation type="submission" date="2020-10" db="EMBL/GenBank/DDBJ databases">
        <title>Connecting structure to function with the recovery of over 1000 high-quality activated sludge metagenome-assembled genomes encoding full-length rRNA genes using long-read sequencing.</title>
        <authorList>
            <person name="Singleton C.M."/>
            <person name="Petriglieri F."/>
            <person name="Kristensen J.M."/>
            <person name="Kirkegaard R.H."/>
            <person name="Michaelsen T.Y."/>
            <person name="Andersen M.H."/>
            <person name="Karst S.M."/>
            <person name="Dueholm M.S."/>
            <person name="Nielsen P.H."/>
            <person name="Albertsen M."/>
        </authorList>
    </citation>
    <scope>NUCLEOTIDE SEQUENCE</scope>
    <source>
        <strain evidence="1">Skiv_18-Q3-R9-52_MAXAC.067</strain>
    </source>
</reference>
<organism evidence="1 2">
    <name type="scientific">Candidatus Geothrix skivensis</name>
    <dbReference type="NCBI Taxonomy" id="2954439"/>
    <lineage>
        <taxon>Bacteria</taxon>
        <taxon>Pseudomonadati</taxon>
        <taxon>Acidobacteriota</taxon>
        <taxon>Holophagae</taxon>
        <taxon>Holophagales</taxon>
        <taxon>Holophagaceae</taxon>
        <taxon>Geothrix</taxon>
    </lineage>
</organism>
<accession>A0A9D7SG94</accession>